<evidence type="ECO:0000256" key="3">
    <source>
        <dbReference type="ARBA" id="ARBA00023155"/>
    </source>
</evidence>
<name>A0A9J5XKB1_SOLCO</name>
<evidence type="ECO:0000256" key="4">
    <source>
        <dbReference type="ARBA" id="ARBA00023242"/>
    </source>
</evidence>
<evidence type="ECO:0000313" key="9">
    <source>
        <dbReference type="EMBL" id="KAG5587440.1"/>
    </source>
</evidence>
<keyword evidence="2 5" id="KW-0238">DNA-binding</keyword>
<keyword evidence="4 5" id="KW-0539">Nucleus</keyword>
<keyword evidence="7" id="KW-0472">Membrane</keyword>
<evidence type="ECO:0000259" key="8">
    <source>
        <dbReference type="PROSITE" id="PS50071"/>
    </source>
</evidence>
<keyword evidence="7" id="KW-0812">Transmembrane</keyword>
<organism evidence="9 10">
    <name type="scientific">Solanum commersonii</name>
    <name type="common">Commerson's wild potato</name>
    <name type="synonym">Commerson's nightshade</name>
    <dbReference type="NCBI Taxonomy" id="4109"/>
    <lineage>
        <taxon>Eukaryota</taxon>
        <taxon>Viridiplantae</taxon>
        <taxon>Streptophyta</taxon>
        <taxon>Embryophyta</taxon>
        <taxon>Tracheophyta</taxon>
        <taxon>Spermatophyta</taxon>
        <taxon>Magnoliopsida</taxon>
        <taxon>eudicotyledons</taxon>
        <taxon>Gunneridae</taxon>
        <taxon>Pentapetalae</taxon>
        <taxon>asterids</taxon>
        <taxon>lamiids</taxon>
        <taxon>Solanales</taxon>
        <taxon>Solanaceae</taxon>
        <taxon>Solanoideae</taxon>
        <taxon>Solaneae</taxon>
        <taxon>Solanum</taxon>
    </lineage>
</organism>
<accession>A0A9J5XKB1</accession>
<comment type="subcellular location">
    <subcellularLocation>
        <location evidence="1 5 6">Nucleus</location>
    </subcellularLocation>
</comment>
<evidence type="ECO:0000256" key="1">
    <source>
        <dbReference type="ARBA" id="ARBA00004123"/>
    </source>
</evidence>
<reference evidence="9 10" key="1">
    <citation type="submission" date="2020-09" db="EMBL/GenBank/DDBJ databases">
        <title>De no assembly of potato wild relative species, Solanum commersonii.</title>
        <authorList>
            <person name="Cho K."/>
        </authorList>
    </citation>
    <scope>NUCLEOTIDE SEQUENCE [LARGE SCALE GENOMIC DNA]</scope>
    <source>
        <strain evidence="9">LZ3.2</strain>
        <tissue evidence="9">Leaf</tissue>
    </source>
</reference>
<feature type="transmembrane region" description="Helical" evidence="7">
    <location>
        <begin position="6"/>
        <end position="26"/>
    </location>
</feature>
<dbReference type="GO" id="GO:0003677">
    <property type="term" value="F:DNA binding"/>
    <property type="evidence" value="ECO:0007669"/>
    <property type="project" value="UniProtKB-UniRule"/>
</dbReference>
<evidence type="ECO:0000256" key="7">
    <source>
        <dbReference type="SAM" id="Phobius"/>
    </source>
</evidence>
<keyword evidence="10" id="KW-1185">Reference proteome</keyword>
<feature type="DNA-binding region" description="Homeobox" evidence="5">
    <location>
        <begin position="31"/>
        <end position="73"/>
    </location>
</feature>
<dbReference type="GO" id="GO:0000981">
    <property type="term" value="F:DNA-binding transcription factor activity, RNA polymerase II-specific"/>
    <property type="evidence" value="ECO:0007669"/>
    <property type="project" value="InterPro"/>
</dbReference>
<dbReference type="InterPro" id="IPR009057">
    <property type="entry name" value="Homeodomain-like_sf"/>
</dbReference>
<dbReference type="Gene3D" id="1.10.10.60">
    <property type="entry name" value="Homeodomain-like"/>
    <property type="match status" value="1"/>
</dbReference>
<dbReference type="PROSITE" id="PS50071">
    <property type="entry name" value="HOMEOBOX_2"/>
    <property type="match status" value="1"/>
</dbReference>
<dbReference type="Pfam" id="PF00046">
    <property type="entry name" value="Homeodomain"/>
    <property type="match status" value="1"/>
</dbReference>
<evidence type="ECO:0000313" key="10">
    <source>
        <dbReference type="Proteomes" id="UP000824120"/>
    </source>
</evidence>
<dbReference type="OrthoDB" id="5973733at2759"/>
<evidence type="ECO:0000256" key="2">
    <source>
        <dbReference type="ARBA" id="ARBA00023125"/>
    </source>
</evidence>
<dbReference type="Proteomes" id="UP000824120">
    <property type="component" value="Chromosome 9"/>
</dbReference>
<evidence type="ECO:0000256" key="6">
    <source>
        <dbReference type="RuleBase" id="RU000682"/>
    </source>
</evidence>
<protein>
    <recommendedName>
        <fullName evidence="8">Homeobox domain-containing protein</fullName>
    </recommendedName>
</protein>
<dbReference type="EMBL" id="JACXVP010000009">
    <property type="protein sequence ID" value="KAG5587440.1"/>
    <property type="molecule type" value="Genomic_DNA"/>
</dbReference>
<dbReference type="PANTHER" id="PTHR45654:SF9">
    <property type="entry name" value="HOMEOBOX-LEUCINE ZIPPER PROTEIN HDG10-RELATED"/>
    <property type="match status" value="1"/>
</dbReference>
<dbReference type="InterPro" id="IPR042160">
    <property type="entry name" value="HD-Zip_IV"/>
</dbReference>
<evidence type="ECO:0000256" key="5">
    <source>
        <dbReference type="PROSITE-ProRule" id="PRU00108"/>
    </source>
</evidence>
<feature type="domain" description="Homeobox" evidence="8">
    <location>
        <begin position="29"/>
        <end position="72"/>
    </location>
</feature>
<dbReference type="AlphaFoldDB" id="A0A9J5XKB1"/>
<keyword evidence="7" id="KW-1133">Transmembrane helix</keyword>
<sequence length="75" mass="9261">MCLQMYSQLIFYYINRPLIFIFLYLYSSIERFFKNCPLPNKNQQNQLAREAELEPKQVRIWFQNKRTQIKVILII</sequence>
<dbReference type="InterPro" id="IPR017970">
    <property type="entry name" value="Homeobox_CS"/>
</dbReference>
<gene>
    <name evidence="9" type="ORF">H5410_047874</name>
</gene>
<dbReference type="CDD" id="cd00086">
    <property type="entry name" value="homeodomain"/>
    <property type="match status" value="1"/>
</dbReference>
<dbReference type="SUPFAM" id="SSF46689">
    <property type="entry name" value="Homeodomain-like"/>
    <property type="match status" value="1"/>
</dbReference>
<keyword evidence="3 5" id="KW-0371">Homeobox</keyword>
<dbReference type="PROSITE" id="PS00027">
    <property type="entry name" value="HOMEOBOX_1"/>
    <property type="match status" value="1"/>
</dbReference>
<dbReference type="GO" id="GO:0005634">
    <property type="term" value="C:nucleus"/>
    <property type="evidence" value="ECO:0007669"/>
    <property type="project" value="UniProtKB-SubCell"/>
</dbReference>
<dbReference type="InterPro" id="IPR001356">
    <property type="entry name" value="HD"/>
</dbReference>
<proteinExistence type="predicted"/>
<dbReference type="PANTHER" id="PTHR45654">
    <property type="entry name" value="HOMEOBOX-LEUCINE ZIPPER PROTEIN MERISTEM L1"/>
    <property type="match status" value="1"/>
</dbReference>
<comment type="caution">
    <text evidence="9">The sequence shown here is derived from an EMBL/GenBank/DDBJ whole genome shotgun (WGS) entry which is preliminary data.</text>
</comment>